<dbReference type="EMBL" id="LJSX01000001">
    <property type="protein sequence ID" value="KPQ12769.1"/>
    <property type="molecule type" value="Genomic_DNA"/>
</dbReference>
<gene>
    <name evidence="4" type="primary">liuR</name>
    <name evidence="5" type="ORF">GA0071312_3560</name>
    <name evidence="4" type="ORF">HLUCCO17_01345</name>
</gene>
<dbReference type="AlphaFoldDB" id="A0A0P7XBP5"/>
<dbReference type="Pfam" id="PF13411">
    <property type="entry name" value="MerR_1"/>
    <property type="match status" value="1"/>
</dbReference>
<keyword evidence="7" id="KW-1185">Reference proteome</keyword>
<dbReference type="SMART" id="SM00422">
    <property type="entry name" value="HTH_MERR"/>
    <property type="match status" value="1"/>
</dbReference>
<dbReference type="PROSITE" id="PS50937">
    <property type="entry name" value="HTH_MERR_2"/>
    <property type="match status" value="1"/>
</dbReference>
<dbReference type="GO" id="GO:0003700">
    <property type="term" value="F:DNA-binding transcription factor activity"/>
    <property type="evidence" value="ECO:0007669"/>
    <property type="project" value="InterPro"/>
</dbReference>
<keyword evidence="2" id="KW-0175">Coiled coil</keyword>
<dbReference type="Gene3D" id="1.10.1660.10">
    <property type="match status" value="1"/>
</dbReference>
<dbReference type="InterPro" id="IPR000551">
    <property type="entry name" value="MerR-type_HTH_dom"/>
</dbReference>
<feature type="domain" description="HTH merR-type" evidence="3">
    <location>
        <begin position="24"/>
        <end position="91"/>
    </location>
</feature>
<dbReference type="EMBL" id="FMBM01000003">
    <property type="protein sequence ID" value="SCC82554.1"/>
    <property type="molecule type" value="Genomic_DNA"/>
</dbReference>
<evidence type="ECO:0000259" key="3">
    <source>
        <dbReference type="PROSITE" id="PS50937"/>
    </source>
</evidence>
<evidence type="ECO:0000313" key="6">
    <source>
        <dbReference type="Proteomes" id="UP000050497"/>
    </source>
</evidence>
<evidence type="ECO:0000313" key="7">
    <source>
        <dbReference type="Proteomes" id="UP000182800"/>
    </source>
</evidence>
<dbReference type="InterPro" id="IPR009061">
    <property type="entry name" value="DNA-bd_dom_put_sf"/>
</dbReference>
<dbReference type="RefSeq" id="WP_074446365.1">
    <property type="nucleotide sequence ID" value="NZ_FMBM01000003.1"/>
</dbReference>
<keyword evidence="1 5" id="KW-0238">DNA-binding</keyword>
<comment type="caution">
    <text evidence="4">The sequence shown here is derived from an EMBL/GenBank/DDBJ whole genome shotgun (WGS) entry which is preliminary data.</text>
</comment>
<dbReference type="SUPFAM" id="SSF46955">
    <property type="entry name" value="Putative DNA-binding domain"/>
    <property type="match status" value="1"/>
</dbReference>
<proteinExistence type="predicted"/>
<evidence type="ECO:0000313" key="5">
    <source>
        <dbReference type="EMBL" id="SCC82554.1"/>
    </source>
</evidence>
<reference evidence="4 6" key="1">
    <citation type="submission" date="2015-09" db="EMBL/GenBank/DDBJ databases">
        <title>Identification and resolution of microdiversity through metagenomic sequencing of parallel consortia.</title>
        <authorList>
            <person name="Nelson W.C."/>
            <person name="Romine M.F."/>
            <person name="Lindemann S.R."/>
        </authorList>
    </citation>
    <scope>NUCLEOTIDE SEQUENCE [LARGE SCALE GENOMIC DNA]</scope>
    <source>
        <strain evidence="4">HL-109</strain>
    </source>
</reference>
<dbReference type="PANTHER" id="PTHR30204:SF58">
    <property type="entry name" value="HTH-TYPE TRANSCRIPTIONAL REGULATOR YFMP"/>
    <property type="match status" value="1"/>
</dbReference>
<dbReference type="InterPro" id="IPR047057">
    <property type="entry name" value="MerR_fam"/>
</dbReference>
<organism evidence="4 6">
    <name type="scientific">Saliniramus fredricksonii</name>
    <dbReference type="NCBI Taxonomy" id="1653334"/>
    <lineage>
        <taxon>Bacteria</taxon>
        <taxon>Pseudomonadati</taxon>
        <taxon>Pseudomonadota</taxon>
        <taxon>Alphaproteobacteria</taxon>
        <taxon>Hyphomicrobiales</taxon>
        <taxon>Salinarimonadaceae</taxon>
        <taxon>Saliniramus</taxon>
    </lineage>
</organism>
<dbReference type="Proteomes" id="UP000050497">
    <property type="component" value="Unassembled WGS sequence"/>
</dbReference>
<sequence length="141" mass="15628">MDSVKTISPEVSGFAEEGGSEAKEYLISDLSREFGVTLRALRFYEDRGLLAPKRIGTMRIYSSRDRERLSVILKGKQLGFTLAEIQDMLTPTEQGGKGGIDLKLSLTKVEEQIAHLEGQRDEIDAAIAALAETRDRLRSQA</sequence>
<dbReference type="CDD" id="cd04776">
    <property type="entry name" value="HTH_GnyR"/>
    <property type="match status" value="1"/>
</dbReference>
<dbReference type="Proteomes" id="UP000182800">
    <property type="component" value="Unassembled WGS sequence"/>
</dbReference>
<accession>A0A0P7XBP5</accession>
<dbReference type="PANTHER" id="PTHR30204">
    <property type="entry name" value="REDOX-CYCLING DRUG-SENSING TRANSCRIPTIONAL ACTIVATOR SOXR"/>
    <property type="match status" value="1"/>
</dbReference>
<evidence type="ECO:0000256" key="2">
    <source>
        <dbReference type="SAM" id="Coils"/>
    </source>
</evidence>
<protein>
    <submittedName>
        <fullName evidence="5">DNA-binding transcriptional regulator, MerR family</fullName>
    </submittedName>
    <submittedName>
        <fullName evidence="4">Transcriptional repressor of leucine degradation LiuR</fullName>
    </submittedName>
</protein>
<dbReference type="OrthoDB" id="9803659at2"/>
<reference evidence="5 7" key="2">
    <citation type="submission" date="2016-08" db="EMBL/GenBank/DDBJ databases">
        <authorList>
            <person name="Varghese N."/>
            <person name="Submissions Spin"/>
        </authorList>
    </citation>
    <scope>NUCLEOTIDE SEQUENCE [LARGE SCALE GENOMIC DNA]</scope>
    <source>
        <strain evidence="5 7">HL-109</strain>
    </source>
</reference>
<name>A0A0P7XBP5_9HYPH</name>
<evidence type="ECO:0000256" key="1">
    <source>
        <dbReference type="ARBA" id="ARBA00023125"/>
    </source>
</evidence>
<dbReference type="STRING" id="1653334.GA0071312_3560"/>
<dbReference type="PATRIC" id="fig|1653334.4.peg.2030"/>
<evidence type="ECO:0000313" key="4">
    <source>
        <dbReference type="EMBL" id="KPQ12769.1"/>
    </source>
</evidence>
<dbReference type="GO" id="GO:0003677">
    <property type="term" value="F:DNA binding"/>
    <property type="evidence" value="ECO:0007669"/>
    <property type="project" value="UniProtKB-KW"/>
</dbReference>
<feature type="coiled-coil region" evidence="2">
    <location>
        <begin position="106"/>
        <end position="140"/>
    </location>
</feature>